<protein>
    <submittedName>
        <fullName evidence="1">Uncharacterized protein</fullName>
    </submittedName>
</protein>
<evidence type="ECO:0000313" key="2">
    <source>
        <dbReference type="Proteomes" id="UP001160148"/>
    </source>
</evidence>
<dbReference type="InterPro" id="IPR046341">
    <property type="entry name" value="SET_dom_sf"/>
</dbReference>
<reference evidence="1 2" key="1">
    <citation type="submission" date="2023-01" db="EMBL/GenBank/DDBJ databases">
        <authorList>
            <person name="Whitehead M."/>
        </authorList>
    </citation>
    <scope>NUCLEOTIDE SEQUENCE [LARGE SCALE GENOMIC DNA]</scope>
</reference>
<keyword evidence="2" id="KW-1185">Reference proteome</keyword>
<dbReference type="Proteomes" id="UP001160148">
    <property type="component" value="Unassembled WGS sequence"/>
</dbReference>
<dbReference type="EMBL" id="CARXXK010000002">
    <property type="protein sequence ID" value="CAI6355767.1"/>
    <property type="molecule type" value="Genomic_DNA"/>
</dbReference>
<dbReference type="Gene3D" id="2.170.270.10">
    <property type="entry name" value="SET domain"/>
    <property type="match status" value="1"/>
</dbReference>
<gene>
    <name evidence="1" type="ORF">MEUPH1_LOCUS11583</name>
</gene>
<sequence length="73" mass="7998">MAKVTDDFFSNGIRDYSVMVTEDTNETKLWLGPAAFVNRDCEANASIYSVGGAANVKGNKIFLCFPYHSNIDG</sequence>
<proteinExistence type="predicted"/>
<name>A0AAV0WJF2_9HEMI</name>
<organism evidence="1 2">
    <name type="scientific">Macrosiphum euphorbiae</name>
    <name type="common">potato aphid</name>
    <dbReference type="NCBI Taxonomy" id="13131"/>
    <lineage>
        <taxon>Eukaryota</taxon>
        <taxon>Metazoa</taxon>
        <taxon>Ecdysozoa</taxon>
        <taxon>Arthropoda</taxon>
        <taxon>Hexapoda</taxon>
        <taxon>Insecta</taxon>
        <taxon>Pterygota</taxon>
        <taxon>Neoptera</taxon>
        <taxon>Paraneoptera</taxon>
        <taxon>Hemiptera</taxon>
        <taxon>Sternorrhyncha</taxon>
        <taxon>Aphidomorpha</taxon>
        <taxon>Aphidoidea</taxon>
        <taxon>Aphididae</taxon>
        <taxon>Macrosiphini</taxon>
        <taxon>Macrosiphum</taxon>
    </lineage>
</organism>
<accession>A0AAV0WJF2</accession>
<comment type="caution">
    <text evidence="1">The sequence shown here is derived from an EMBL/GenBank/DDBJ whole genome shotgun (WGS) entry which is preliminary data.</text>
</comment>
<evidence type="ECO:0000313" key="1">
    <source>
        <dbReference type="EMBL" id="CAI6355767.1"/>
    </source>
</evidence>
<dbReference type="AlphaFoldDB" id="A0AAV0WJF2"/>